<sequence length="109" mass="12413">MIKKQHYAFQGYAQEIAALTGSTLENSEKHFIKFQFPAYLSRMSAVREAREARKSVQLKLARYNHTSTGTISDYEWFFRLLAQSSGQAFSSLAARLQFSEAEARILVGK</sequence>
<gene>
    <name evidence="1" type="ORF">B2A_09108</name>
</gene>
<protein>
    <submittedName>
        <fullName evidence="1">Replication factor C large subunit</fullName>
    </submittedName>
</protein>
<dbReference type="AlphaFoldDB" id="T1AYZ4"/>
<proteinExistence type="predicted"/>
<evidence type="ECO:0000313" key="1">
    <source>
        <dbReference type="EMBL" id="EQD45864.1"/>
    </source>
</evidence>
<reference evidence="1" key="1">
    <citation type="submission" date="2013-08" db="EMBL/GenBank/DDBJ databases">
        <authorList>
            <person name="Mendez C."/>
            <person name="Richter M."/>
            <person name="Ferrer M."/>
            <person name="Sanchez J."/>
        </authorList>
    </citation>
    <scope>NUCLEOTIDE SEQUENCE</scope>
</reference>
<dbReference type="EMBL" id="AUZZ01006575">
    <property type="protein sequence ID" value="EQD45864.1"/>
    <property type="molecule type" value="Genomic_DNA"/>
</dbReference>
<comment type="caution">
    <text evidence="1">The sequence shown here is derived from an EMBL/GenBank/DDBJ whole genome shotgun (WGS) entry which is preliminary data.</text>
</comment>
<organism evidence="1">
    <name type="scientific">mine drainage metagenome</name>
    <dbReference type="NCBI Taxonomy" id="410659"/>
    <lineage>
        <taxon>unclassified sequences</taxon>
        <taxon>metagenomes</taxon>
        <taxon>ecological metagenomes</taxon>
    </lineage>
</organism>
<reference evidence="1" key="2">
    <citation type="journal article" date="2014" name="ISME J.">
        <title>Microbial stratification in low pH oxic and suboxic macroscopic growths along an acid mine drainage.</title>
        <authorList>
            <person name="Mendez-Garcia C."/>
            <person name="Mesa V."/>
            <person name="Sprenger R.R."/>
            <person name="Richter M."/>
            <person name="Diez M.S."/>
            <person name="Solano J."/>
            <person name="Bargiela R."/>
            <person name="Golyshina O.V."/>
            <person name="Manteca A."/>
            <person name="Ramos J.L."/>
            <person name="Gallego J.R."/>
            <person name="Llorente I."/>
            <person name="Martins Dos Santos V.A."/>
            <person name="Jensen O.N."/>
            <person name="Pelaez A.I."/>
            <person name="Sanchez J."/>
            <person name="Ferrer M."/>
        </authorList>
    </citation>
    <scope>NUCLEOTIDE SEQUENCE</scope>
</reference>
<name>T1AYZ4_9ZZZZ</name>
<accession>T1AYZ4</accession>